<dbReference type="InterPro" id="IPR009724">
    <property type="entry name" value="TMEM70"/>
</dbReference>
<name>A0AAD9Q480_ACRCE</name>
<protein>
    <submittedName>
        <fullName evidence="3">Transmembrane protein 70-like protein</fullName>
    </submittedName>
</protein>
<reference evidence="3" key="2">
    <citation type="journal article" date="2023" name="Science">
        <title>Genomic signatures of disease resistance in endangered staghorn corals.</title>
        <authorList>
            <person name="Vollmer S.V."/>
            <person name="Selwyn J.D."/>
            <person name="Despard B.A."/>
            <person name="Roesel C.L."/>
        </authorList>
    </citation>
    <scope>NUCLEOTIDE SEQUENCE</scope>
    <source>
        <strain evidence="3">K2</strain>
    </source>
</reference>
<dbReference type="GO" id="GO:0031966">
    <property type="term" value="C:mitochondrial membrane"/>
    <property type="evidence" value="ECO:0007669"/>
    <property type="project" value="TreeGrafter"/>
</dbReference>
<evidence type="ECO:0000256" key="2">
    <source>
        <dbReference type="SAM" id="Phobius"/>
    </source>
</evidence>
<reference evidence="3" key="1">
    <citation type="journal article" date="2023" name="G3 (Bethesda)">
        <title>Whole genome assembly and annotation of the endangered Caribbean coral Acropora cervicornis.</title>
        <authorList>
            <person name="Selwyn J.D."/>
            <person name="Vollmer S.V."/>
        </authorList>
    </citation>
    <scope>NUCLEOTIDE SEQUENCE</scope>
    <source>
        <strain evidence="3">K2</strain>
    </source>
</reference>
<dbReference type="Pfam" id="PF06979">
    <property type="entry name" value="TMEM70"/>
    <property type="match status" value="1"/>
</dbReference>
<dbReference type="PANTHER" id="PTHR13281">
    <property type="entry name" value="TRANSMEMBRANE PROTEIN 70, MITOCHONDRIAL"/>
    <property type="match status" value="1"/>
</dbReference>
<dbReference type="Proteomes" id="UP001249851">
    <property type="component" value="Unassembled WGS sequence"/>
</dbReference>
<keyword evidence="2 3" id="KW-0812">Transmembrane</keyword>
<proteinExistence type="inferred from homology"/>
<dbReference type="InterPro" id="IPR045325">
    <property type="entry name" value="TMEM70/TMEM186/TMEM223"/>
</dbReference>
<keyword evidence="4" id="KW-1185">Reference proteome</keyword>
<comment type="caution">
    <text evidence="3">The sequence shown here is derived from an EMBL/GenBank/DDBJ whole genome shotgun (WGS) entry which is preliminary data.</text>
</comment>
<keyword evidence="2" id="KW-0472">Membrane</keyword>
<accession>A0AAD9Q480</accession>
<dbReference type="GO" id="GO:0033615">
    <property type="term" value="P:mitochondrial proton-transporting ATP synthase complex assembly"/>
    <property type="evidence" value="ECO:0007669"/>
    <property type="project" value="TreeGrafter"/>
</dbReference>
<evidence type="ECO:0000256" key="1">
    <source>
        <dbReference type="ARBA" id="ARBA00005280"/>
    </source>
</evidence>
<evidence type="ECO:0000313" key="3">
    <source>
        <dbReference type="EMBL" id="KAK2554353.1"/>
    </source>
</evidence>
<feature type="transmembrane region" description="Helical" evidence="2">
    <location>
        <begin position="85"/>
        <end position="105"/>
    </location>
</feature>
<gene>
    <name evidence="3" type="ORF">P5673_024051</name>
</gene>
<keyword evidence="2" id="KW-1133">Transmembrane helix</keyword>
<sequence>MMWRVCKGKIFVGLPLSQRSSSLIQRIRYFVTWKAPWDVSIPCPVNSSRSHLPFRYVHDTQTDQFGQWKTVYEGPIAKSVKYVKLLSLTTAATMLVVAPLTIFFGKQAASIPIKVCMVIFLSAMGCGSTGLLHWVSKPYVRRMDFNPKDKRFAVETLTLFASTKRAEFSVGDIILYRDDRAFSTFEVRGVKYFLHKELVEAQQILHFIEQWQAGEKTSSQQDLKIP</sequence>
<dbReference type="PANTHER" id="PTHR13281:SF0">
    <property type="entry name" value="TRANSMEMBRANE PROTEIN 70, MITOCHONDRIAL"/>
    <property type="match status" value="1"/>
</dbReference>
<feature type="transmembrane region" description="Helical" evidence="2">
    <location>
        <begin position="111"/>
        <end position="135"/>
    </location>
</feature>
<evidence type="ECO:0000313" key="4">
    <source>
        <dbReference type="Proteomes" id="UP001249851"/>
    </source>
</evidence>
<dbReference type="AlphaFoldDB" id="A0AAD9Q480"/>
<comment type="similarity">
    <text evidence="1">Belongs to the TMEM70 family.</text>
</comment>
<organism evidence="3 4">
    <name type="scientific">Acropora cervicornis</name>
    <name type="common">Staghorn coral</name>
    <dbReference type="NCBI Taxonomy" id="6130"/>
    <lineage>
        <taxon>Eukaryota</taxon>
        <taxon>Metazoa</taxon>
        <taxon>Cnidaria</taxon>
        <taxon>Anthozoa</taxon>
        <taxon>Hexacorallia</taxon>
        <taxon>Scleractinia</taxon>
        <taxon>Astrocoeniina</taxon>
        <taxon>Acroporidae</taxon>
        <taxon>Acropora</taxon>
    </lineage>
</organism>
<dbReference type="EMBL" id="JARQWQ010000070">
    <property type="protein sequence ID" value="KAK2554353.1"/>
    <property type="molecule type" value="Genomic_DNA"/>
</dbReference>